<dbReference type="EMBL" id="JAEPWM010000003">
    <property type="protein sequence ID" value="MBK6006418.1"/>
    <property type="molecule type" value="Genomic_DNA"/>
</dbReference>
<dbReference type="RefSeq" id="WP_201169562.1">
    <property type="nucleotide sequence ID" value="NZ_JAEPWM010000003.1"/>
</dbReference>
<evidence type="ECO:0000313" key="2">
    <source>
        <dbReference type="EMBL" id="MBK6006418.1"/>
    </source>
</evidence>
<keyword evidence="1" id="KW-0812">Transmembrane</keyword>
<keyword evidence="1" id="KW-0472">Membrane</keyword>
<sequence length="60" mass="6469">MDHLHQTLWAQGLTLALGAYTQASDAYAHDALVNSVALWAVLIAAGLVLLEWVVARRARG</sequence>
<keyword evidence="1" id="KW-1133">Transmembrane helix</keyword>
<accession>A0A934TS88</accession>
<feature type="transmembrane region" description="Helical" evidence="1">
    <location>
        <begin position="33"/>
        <end position="54"/>
    </location>
</feature>
<protein>
    <submittedName>
        <fullName evidence="2">Uncharacterized protein</fullName>
    </submittedName>
</protein>
<reference evidence="2" key="2">
    <citation type="submission" date="2021-01" db="EMBL/GenBank/DDBJ databases">
        <authorList>
            <person name="Kang M."/>
        </authorList>
    </citation>
    <scope>NUCLEOTIDE SEQUENCE</scope>
    <source>
        <strain evidence="2">KACC 17527</strain>
    </source>
</reference>
<dbReference type="AlphaFoldDB" id="A0A934TS88"/>
<proteinExistence type="predicted"/>
<comment type="caution">
    <text evidence="2">The sequence shown here is derived from an EMBL/GenBank/DDBJ whole genome shotgun (WGS) entry which is preliminary data.</text>
</comment>
<dbReference type="Proteomes" id="UP000630528">
    <property type="component" value="Unassembled WGS sequence"/>
</dbReference>
<keyword evidence="3" id="KW-1185">Reference proteome</keyword>
<evidence type="ECO:0000313" key="3">
    <source>
        <dbReference type="Proteomes" id="UP000630528"/>
    </source>
</evidence>
<evidence type="ECO:0000256" key="1">
    <source>
        <dbReference type="SAM" id="Phobius"/>
    </source>
</evidence>
<name>A0A934TS88_9BURK</name>
<reference evidence="2" key="1">
    <citation type="journal article" date="2012" name="J. Microbiol. Biotechnol.">
        <title>Ramlibacter ginsenosidimutans sp. nov., with ginsenoside-converting activity.</title>
        <authorList>
            <person name="Wang L."/>
            <person name="An D.S."/>
            <person name="Kim S.G."/>
            <person name="Jin F.X."/>
            <person name="Kim S.C."/>
            <person name="Lee S.T."/>
            <person name="Im W.T."/>
        </authorList>
    </citation>
    <scope>NUCLEOTIDE SEQUENCE</scope>
    <source>
        <strain evidence="2">KACC 17527</strain>
    </source>
</reference>
<gene>
    <name evidence="2" type="ORF">JJB11_09970</name>
</gene>
<organism evidence="2 3">
    <name type="scientific">Ramlibacter ginsenosidimutans</name>
    <dbReference type="NCBI Taxonomy" id="502333"/>
    <lineage>
        <taxon>Bacteria</taxon>
        <taxon>Pseudomonadati</taxon>
        <taxon>Pseudomonadota</taxon>
        <taxon>Betaproteobacteria</taxon>
        <taxon>Burkholderiales</taxon>
        <taxon>Comamonadaceae</taxon>
        <taxon>Ramlibacter</taxon>
    </lineage>
</organism>